<evidence type="ECO:0000313" key="6">
    <source>
        <dbReference type="Proteomes" id="UP001178461"/>
    </source>
</evidence>
<comment type="similarity">
    <text evidence="1">Belongs to the tumor necrosis factor family.</text>
</comment>
<dbReference type="Proteomes" id="UP001178461">
    <property type="component" value="Chromosome 17"/>
</dbReference>
<keyword evidence="6" id="KW-1185">Reference proteome</keyword>
<gene>
    <name evidence="5" type="ORF">PODLI_1B013805</name>
</gene>
<feature type="compositionally biased region" description="Pro residues" evidence="2">
    <location>
        <begin position="53"/>
        <end position="63"/>
    </location>
</feature>
<evidence type="ECO:0000256" key="3">
    <source>
        <dbReference type="SAM" id="Phobius"/>
    </source>
</evidence>
<reference evidence="5" key="1">
    <citation type="submission" date="2022-12" db="EMBL/GenBank/DDBJ databases">
        <authorList>
            <person name="Alioto T."/>
            <person name="Alioto T."/>
            <person name="Gomez Garrido J."/>
        </authorList>
    </citation>
    <scope>NUCLEOTIDE SEQUENCE</scope>
</reference>
<evidence type="ECO:0000259" key="4">
    <source>
        <dbReference type="Pfam" id="PF00229"/>
    </source>
</evidence>
<dbReference type="GO" id="GO:0005164">
    <property type="term" value="F:tumor necrosis factor receptor binding"/>
    <property type="evidence" value="ECO:0007669"/>
    <property type="project" value="InterPro"/>
</dbReference>
<keyword evidence="3" id="KW-0472">Membrane</keyword>
<keyword evidence="3" id="KW-0812">Transmembrane</keyword>
<dbReference type="Pfam" id="PF00229">
    <property type="entry name" value="TNF"/>
    <property type="match status" value="1"/>
</dbReference>
<evidence type="ECO:0000313" key="5">
    <source>
        <dbReference type="EMBL" id="CAI5796233.1"/>
    </source>
</evidence>
<sequence>MDVPGESESCRRGVWRASLAVRCALLLAVCALLASLAALATVLVRRAQEPPRALQPPMPPTPVPSGSEKSQHGKNCTRLVFKISEGTTRLRNRQLNWWDCKVDGTICSSIFEYNSSRLGIKYDGLYSIYAQMNISHQLANVKEKVNISLIIHGHRDGHSFRILTLPLSYPATAHTKETAVTVFMDVSSYQLKENDKLSAELMASNKYKSWTLSPKGNFFGISQVPAEPISEETGIKCRSSVCGMEKGAQELSDNA</sequence>
<keyword evidence="3" id="KW-1133">Transmembrane helix</keyword>
<dbReference type="EMBL" id="OX395142">
    <property type="protein sequence ID" value="CAI5796233.1"/>
    <property type="molecule type" value="Genomic_DNA"/>
</dbReference>
<dbReference type="AlphaFoldDB" id="A0AA35LHN3"/>
<dbReference type="SUPFAM" id="SSF49842">
    <property type="entry name" value="TNF-like"/>
    <property type="match status" value="1"/>
</dbReference>
<evidence type="ECO:0000256" key="2">
    <source>
        <dbReference type="SAM" id="MobiDB-lite"/>
    </source>
</evidence>
<dbReference type="InterPro" id="IPR006052">
    <property type="entry name" value="TNF_dom"/>
</dbReference>
<proteinExistence type="inferred from homology"/>
<feature type="domain" description="THD" evidence="4">
    <location>
        <begin position="98"/>
        <end position="223"/>
    </location>
</feature>
<evidence type="ECO:0000256" key="1">
    <source>
        <dbReference type="ARBA" id="ARBA00008670"/>
    </source>
</evidence>
<protein>
    <submittedName>
        <fullName evidence="5">XP_034953137.1uncharacterized protein LOC118075335</fullName>
    </submittedName>
</protein>
<dbReference type="GO" id="GO:0006955">
    <property type="term" value="P:immune response"/>
    <property type="evidence" value="ECO:0007669"/>
    <property type="project" value="InterPro"/>
</dbReference>
<name>A0AA35LHN3_9SAUR</name>
<accession>A0AA35LHN3</accession>
<feature type="transmembrane region" description="Helical" evidence="3">
    <location>
        <begin position="19"/>
        <end position="44"/>
    </location>
</feature>
<dbReference type="Gene3D" id="2.60.120.40">
    <property type="match status" value="1"/>
</dbReference>
<dbReference type="GO" id="GO:0016020">
    <property type="term" value="C:membrane"/>
    <property type="evidence" value="ECO:0007669"/>
    <property type="project" value="InterPro"/>
</dbReference>
<organism evidence="5 6">
    <name type="scientific">Podarcis lilfordi</name>
    <name type="common">Lilford's wall lizard</name>
    <dbReference type="NCBI Taxonomy" id="74358"/>
    <lineage>
        <taxon>Eukaryota</taxon>
        <taxon>Metazoa</taxon>
        <taxon>Chordata</taxon>
        <taxon>Craniata</taxon>
        <taxon>Vertebrata</taxon>
        <taxon>Euteleostomi</taxon>
        <taxon>Lepidosauria</taxon>
        <taxon>Squamata</taxon>
        <taxon>Bifurcata</taxon>
        <taxon>Unidentata</taxon>
        <taxon>Episquamata</taxon>
        <taxon>Laterata</taxon>
        <taxon>Lacertibaenia</taxon>
        <taxon>Lacertidae</taxon>
        <taxon>Podarcis</taxon>
    </lineage>
</organism>
<dbReference type="InterPro" id="IPR008983">
    <property type="entry name" value="Tumour_necrosis_fac-like_dom"/>
</dbReference>
<feature type="region of interest" description="Disordered" evidence="2">
    <location>
        <begin position="50"/>
        <end position="72"/>
    </location>
</feature>